<protein>
    <submittedName>
        <fullName evidence="1">Uncharacterized protein</fullName>
    </submittedName>
</protein>
<keyword evidence="2" id="KW-1185">Reference proteome</keyword>
<dbReference type="Proteomes" id="UP000799755">
    <property type="component" value="Unassembled WGS sequence"/>
</dbReference>
<accession>A0ACB6QMN1</accession>
<sequence>MVRYIVLTTISDNMHCTHQPPHTRDIGALSHHPLKLTVEPSIGVKTSPTSSVALQPRGFLTREANTSNDQPHSPRLLQSRNDPTLNPTSTSFPSSPSDAALGAPSAFKRQCTKYHPAFSETLKWRIGFALFTRRWMDGGIQCSSMSIHRLLGILACADTIAVKNVLHSIAWRVPRNLVLTTNSNAESDAEDRKSTHQCEPHKPSMLPASWTARATSAHLQISNPDYELRIPTNLFNLSSQVFIQPENARVVQRITTEALHIQRHPNTITTNNFPMNVQQRTASATGNQIPGLKLLVNHPGGTNPSIERSTGPLSGVFDIPFIVMGPTSPAGASGIPSGSTFSPSLRLEAAWICYIHLMGLRRAEATAIKKEAHSNWECSRSAMKSATIEWTDRPSPRDQGLADLGLSTTGRREPTRVQSAITSSKQSSIPKPELAREPIDTEKSRRYTLEKTENMSVRLTFLHPYIHVIEVTNSPLHTIQFNPIYIKSNLYPFSPSSLATPAYAPLPPAPASPRVSSSAYLNSTALDHLAVQHPSSQTVLTTVRTATSHPPNPTAKNSHRYSKSNTSFLVSMPLPPPQNKHLKSQSRTTNSICPMQKIGVWEQGGHSELDKGKNNRARKAERLTYRFLSQFEAYHALV</sequence>
<evidence type="ECO:0000313" key="2">
    <source>
        <dbReference type="Proteomes" id="UP000799755"/>
    </source>
</evidence>
<reference evidence="1" key="1">
    <citation type="journal article" date="2020" name="Stud. Mycol.">
        <title>101 Dothideomycetes genomes: a test case for predicting lifestyles and emergence of pathogens.</title>
        <authorList>
            <person name="Haridas S."/>
            <person name="Albert R."/>
            <person name="Binder M."/>
            <person name="Bloem J."/>
            <person name="Labutti K."/>
            <person name="Salamov A."/>
            <person name="Andreopoulos B."/>
            <person name="Baker S."/>
            <person name="Barry K."/>
            <person name="Bills G."/>
            <person name="Bluhm B."/>
            <person name="Cannon C."/>
            <person name="Castanera R."/>
            <person name="Culley D."/>
            <person name="Daum C."/>
            <person name="Ezra D."/>
            <person name="Gonzalez J."/>
            <person name="Henrissat B."/>
            <person name="Kuo A."/>
            <person name="Liang C."/>
            <person name="Lipzen A."/>
            <person name="Lutzoni F."/>
            <person name="Magnuson J."/>
            <person name="Mondo S."/>
            <person name="Nolan M."/>
            <person name="Ohm R."/>
            <person name="Pangilinan J."/>
            <person name="Park H.-J."/>
            <person name="Ramirez L."/>
            <person name="Alfaro M."/>
            <person name="Sun H."/>
            <person name="Tritt A."/>
            <person name="Yoshinaga Y."/>
            <person name="Zwiers L.-H."/>
            <person name="Turgeon B."/>
            <person name="Goodwin S."/>
            <person name="Spatafora J."/>
            <person name="Crous P."/>
            <person name="Grigoriev I."/>
        </authorList>
    </citation>
    <scope>NUCLEOTIDE SEQUENCE</scope>
    <source>
        <strain evidence="1">ATCC 200398</strain>
    </source>
</reference>
<comment type="caution">
    <text evidence="1">The sequence shown here is derived from an EMBL/GenBank/DDBJ whole genome shotgun (WGS) entry which is preliminary data.</text>
</comment>
<organism evidence="1 2">
    <name type="scientific">Lindgomyces ingoldianus</name>
    <dbReference type="NCBI Taxonomy" id="673940"/>
    <lineage>
        <taxon>Eukaryota</taxon>
        <taxon>Fungi</taxon>
        <taxon>Dikarya</taxon>
        <taxon>Ascomycota</taxon>
        <taxon>Pezizomycotina</taxon>
        <taxon>Dothideomycetes</taxon>
        <taxon>Pleosporomycetidae</taxon>
        <taxon>Pleosporales</taxon>
        <taxon>Lindgomycetaceae</taxon>
        <taxon>Lindgomyces</taxon>
    </lineage>
</organism>
<proteinExistence type="predicted"/>
<dbReference type="EMBL" id="MU003520">
    <property type="protein sequence ID" value="KAF2467406.1"/>
    <property type="molecule type" value="Genomic_DNA"/>
</dbReference>
<gene>
    <name evidence="1" type="ORF">BDR25DRAFT_358529</name>
</gene>
<name>A0ACB6QMN1_9PLEO</name>
<evidence type="ECO:0000313" key="1">
    <source>
        <dbReference type="EMBL" id="KAF2467406.1"/>
    </source>
</evidence>